<dbReference type="GO" id="GO:0005524">
    <property type="term" value="F:ATP binding"/>
    <property type="evidence" value="ECO:0007669"/>
    <property type="project" value="UniProtKB-UniRule"/>
</dbReference>
<reference evidence="9 10" key="1">
    <citation type="journal article" date="2023" name="Arcadia Sci">
        <title>De novo assembly of a long-read Amblyomma americanum tick genome.</title>
        <authorList>
            <person name="Chou S."/>
            <person name="Poskanzer K.E."/>
            <person name="Rollins M."/>
            <person name="Thuy-Boun P.S."/>
        </authorList>
    </citation>
    <scope>NUCLEOTIDE SEQUENCE [LARGE SCALE GENOMIC DNA]</scope>
    <source>
        <strain evidence="9">F_SG_1</strain>
        <tissue evidence="9">Salivary glands</tissue>
    </source>
</reference>
<comment type="domain">
    <text evidence="6">The Q motif is unique to and characteristic of the DEAD box family of RNA helicases and controls ATP binding and hydrolysis.</text>
</comment>
<dbReference type="Gene3D" id="3.40.50.300">
    <property type="entry name" value="P-loop containing nucleotide triphosphate hydrolases"/>
    <property type="match status" value="1"/>
</dbReference>
<evidence type="ECO:0000259" key="8">
    <source>
        <dbReference type="PROSITE" id="PS51195"/>
    </source>
</evidence>
<organism evidence="9 10">
    <name type="scientific">Amblyomma americanum</name>
    <name type="common">Lone star tick</name>
    <dbReference type="NCBI Taxonomy" id="6943"/>
    <lineage>
        <taxon>Eukaryota</taxon>
        <taxon>Metazoa</taxon>
        <taxon>Ecdysozoa</taxon>
        <taxon>Arthropoda</taxon>
        <taxon>Chelicerata</taxon>
        <taxon>Arachnida</taxon>
        <taxon>Acari</taxon>
        <taxon>Parasitiformes</taxon>
        <taxon>Ixodida</taxon>
        <taxon>Ixodoidea</taxon>
        <taxon>Ixodidae</taxon>
        <taxon>Amblyomminae</taxon>
        <taxon>Amblyomma</taxon>
    </lineage>
</organism>
<gene>
    <name evidence="9" type="ORF">V5799_026707</name>
</gene>
<dbReference type="InterPro" id="IPR027417">
    <property type="entry name" value="P-loop_NTPase"/>
</dbReference>
<keyword evidence="6" id="KW-0694">RNA-binding</keyword>
<dbReference type="GO" id="GO:0003724">
    <property type="term" value="F:RNA helicase activity"/>
    <property type="evidence" value="ECO:0007669"/>
    <property type="project" value="UniProtKB-EC"/>
</dbReference>
<evidence type="ECO:0000313" key="9">
    <source>
        <dbReference type="EMBL" id="KAK8762027.1"/>
    </source>
</evidence>
<keyword evidence="4 6" id="KW-0067">ATP-binding</keyword>
<dbReference type="GO" id="GO:0003723">
    <property type="term" value="F:RNA binding"/>
    <property type="evidence" value="ECO:0007669"/>
    <property type="project" value="UniProtKB-UniRule"/>
</dbReference>
<keyword evidence="10" id="KW-1185">Reference proteome</keyword>
<evidence type="ECO:0000259" key="7">
    <source>
        <dbReference type="PROSITE" id="PS51192"/>
    </source>
</evidence>
<sequence>MSENVDSSWTSLRIHDEVRKAVQELKFEKMTPVQATTIPLFLSNKDVAVEAVTGSGKTLAFLIPLLERLLKRDEPLTKYAVGAVVISPTRELATQIYSVLNHFLQFVPQFTGQLLTGGYNPINDVKAFKENG</sequence>
<dbReference type="GO" id="GO:0016787">
    <property type="term" value="F:hydrolase activity"/>
    <property type="evidence" value="ECO:0007669"/>
    <property type="project" value="UniProtKB-KW"/>
</dbReference>
<dbReference type="Pfam" id="PF00270">
    <property type="entry name" value="DEAD"/>
    <property type="match status" value="1"/>
</dbReference>
<comment type="caution">
    <text evidence="9">The sequence shown here is derived from an EMBL/GenBank/DDBJ whole genome shotgun (WGS) entry which is preliminary data.</text>
</comment>
<keyword evidence="2 6" id="KW-0378">Hydrolase</keyword>
<comment type="function">
    <text evidence="6">RNA helicase.</text>
</comment>
<proteinExistence type="inferred from homology"/>
<protein>
    <recommendedName>
        <fullName evidence="6">ATP-dependent RNA helicase</fullName>
        <ecNumber evidence="6">3.6.4.13</ecNumber>
    </recommendedName>
</protein>
<dbReference type="PROSITE" id="PS51195">
    <property type="entry name" value="Q_MOTIF"/>
    <property type="match status" value="1"/>
</dbReference>
<dbReference type="SUPFAM" id="SSF52540">
    <property type="entry name" value="P-loop containing nucleoside triphosphate hydrolases"/>
    <property type="match status" value="1"/>
</dbReference>
<keyword evidence="1 6" id="KW-0547">Nucleotide-binding</keyword>
<name>A0AAQ4DHT7_AMBAM</name>
<dbReference type="AlphaFoldDB" id="A0AAQ4DHT7"/>
<dbReference type="EMBL" id="JARKHS020030557">
    <property type="protein sequence ID" value="KAK8762027.1"/>
    <property type="molecule type" value="Genomic_DNA"/>
</dbReference>
<dbReference type="InterPro" id="IPR014014">
    <property type="entry name" value="RNA_helicase_DEAD_Q_motif"/>
</dbReference>
<feature type="short sequence motif" description="Q motif" evidence="5">
    <location>
        <begin position="7"/>
        <end position="35"/>
    </location>
</feature>
<dbReference type="Proteomes" id="UP001321473">
    <property type="component" value="Unassembled WGS sequence"/>
</dbReference>
<comment type="catalytic activity">
    <reaction evidence="6">
        <text>ATP + H2O = ADP + phosphate + H(+)</text>
        <dbReference type="Rhea" id="RHEA:13065"/>
        <dbReference type="ChEBI" id="CHEBI:15377"/>
        <dbReference type="ChEBI" id="CHEBI:15378"/>
        <dbReference type="ChEBI" id="CHEBI:30616"/>
        <dbReference type="ChEBI" id="CHEBI:43474"/>
        <dbReference type="ChEBI" id="CHEBI:456216"/>
        <dbReference type="EC" id="3.6.4.13"/>
    </reaction>
</comment>
<keyword evidence="3 6" id="KW-0347">Helicase</keyword>
<feature type="domain" description="Helicase ATP-binding" evidence="7">
    <location>
        <begin position="38"/>
        <end position="132"/>
    </location>
</feature>
<dbReference type="InterPro" id="IPR011545">
    <property type="entry name" value="DEAD/DEAH_box_helicase_dom"/>
</dbReference>
<dbReference type="EC" id="3.6.4.13" evidence="6"/>
<feature type="domain" description="DEAD-box RNA helicase Q" evidence="8">
    <location>
        <begin position="7"/>
        <end position="35"/>
    </location>
</feature>
<dbReference type="PANTHER" id="PTHR24031">
    <property type="entry name" value="RNA HELICASE"/>
    <property type="match status" value="1"/>
</dbReference>
<evidence type="ECO:0000256" key="5">
    <source>
        <dbReference type="PROSITE-ProRule" id="PRU00552"/>
    </source>
</evidence>
<evidence type="ECO:0000256" key="6">
    <source>
        <dbReference type="RuleBase" id="RU365068"/>
    </source>
</evidence>
<evidence type="ECO:0000256" key="2">
    <source>
        <dbReference type="ARBA" id="ARBA00022801"/>
    </source>
</evidence>
<evidence type="ECO:0000313" key="10">
    <source>
        <dbReference type="Proteomes" id="UP001321473"/>
    </source>
</evidence>
<dbReference type="PROSITE" id="PS51192">
    <property type="entry name" value="HELICASE_ATP_BIND_1"/>
    <property type="match status" value="1"/>
</dbReference>
<evidence type="ECO:0000256" key="4">
    <source>
        <dbReference type="ARBA" id="ARBA00022840"/>
    </source>
</evidence>
<evidence type="ECO:0000256" key="3">
    <source>
        <dbReference type="ARBA" id="ARBA00022806"/>
    </source>
</evidence>
<dbReference type="InterPro" id="IPR014001">
    <property type="entry name" value="Helicase_ATP-bd"/>
</dbReference>
<comment type="similarity">
    <text evidence="6">Belongs to the DEAD box helicase family.</text>
</comment>
<accession>A0AAQ4DHT7</accession>
<evidence type="ECO:0000256" key="1">
    <source>
        <dbReference type="ARBA" id="ARBA00022741"/>
    </source>
</evidence>